<accession>A0A8F1MC57</accession>
<dbReference type="KEGG" id="mnd:KOY48_02870"/>
<evidence type="ECO:0000313" key="3">
    <source>
        <dbReference type="Proteomes" id="UP000679129"/>
    </source>
</evidence>
<dbReference type="SUPFAM" id="SSF55154">
    <property type="entry name" value="CYTH-like phosphatases"/>
    <property type="match status" value="1"/>
</dbReference>
<gene>
    <name evidence="2" type="ORF">KOY48_02870</name>
</gene>
<name>A0A8F1MC57_9BACT</name>
<evidence type="ECO:0000259" key="1">
    <source>
        <dbReference type="PROSITE" id="PS51707"/>
    </source>
</evidence>
<dbReference type="PROSITE" id="PS51707">
    <property type="entry name" value="CYTH"/>
    <property type="match status" value="1"/>
</dbReference>
<dbReference type="AlphaFoldDB" id="A0A8F1MC57"/>
<feature type="domain" description="CYTH" evidence="1">
    <location>
        <begin position="1"/>
        <end position="82"/>
    </location>
</feature>
<dbReference type="EMBL" id="CP076460">
    <property type="protein sequence ID" value="QWQ32766.1"/>
    <property type="molecule type" value="Genomic_DNA"/>
</dbReference>
<reference evidence="2" key="1">
    <citation type="submission" date="2021-06" db="EMBL/GenBank/DDBJ databases">
        <title>An adapted protocol for Saccharibacteria cultivation: two new species join this phylum of Candidate Phyla Radiations.</title>
        <authorList>
            <person name="Ibrahim A."/>
            <person name="Maatouk M."/>
            <person name="Zgheib R."/>
            <person name="Haddad G."/>
            <person name="Bou Khalil J."/>
            <person name="Raoult D."/>
            <person name="Bittar F."/>
        </authorList>
    </citation>
    <scope>NUCLEOTIDE SEQUENCE</scope>
    <source>
        <strain evidence="2">IHU1</strain>
    </source>
</reference>
<keyword evidence="3" id="KW-1185">Reference proteome</keyword>
<dbReference type="InterPro" id="IPR023577">
    <property type="entry name" value="CYTH_domain"/>
</dbReference>
<dbReference type="Gene3D" id="2.40.320.10">
    <property type="entry name" value="Hypothetical Protein Pfu-838710-001"/>
    <property type="match status" value="1"/>
</dbReference>
<proteinExistence type="predicted"/>
<organism evidence="2 3">
    <name type="scientific">Candidatus Minimicrobia naudis</name>
    <dbReference type="NCBI Taxonomy" id="2841263"/>
    <lineage>
        <taxon>Bacteria</taxon>
        <taxon>Candidatus Saccharimonadota</taxon>
        <taxon>Candidatus Saccharimonadota incertae sedis</taxon>
        <taxon>Candidatus Minimicrobia</taxon>
    </lineage>
</organism>
<evidence type="ECO:0000313" key="2">
    <source>
        <dbReference type="EMBL" id="QWQ32766.1"/>
    </source>
</evidence>
<dbReference type="InterPro" id="IPR033469">
    <property type="entry name" value="CYTH-like_dom_sf"/>
</dbReference>
<dbReference type="Proteomes" id="UP000679129">
    <property type="component" value="Chromosome"/>
</dbReference>
<protein>
    <recommendedName>
        <fullName evidence="1">CYTH domain-containing protein</fullName>
    </recommendedName>
</protein>
<sequence length="94" mass="10852">MANLGMMQLVEVNKYRRSFQSSDFPQATVAIDEISGVGVFIETEIISEDKKSALRRIEDVEARIGVQEFEIITRPYRDICMYAQFTERDKVVTK</sequence>